<evidence type="ECO:0000256" key="1">
    <source>
        <dbReference type="SAM" id="MobiDB-lite"/>
    </source>
</evidence>
<reference evidence="5" key="2">
    <citation type="submission" date="2019-10" db="EMBL/GenBank/DDBJ databases">
        <authorList>
            <consortium name="NCBI Genome Project"/>
        </authorList>
    </citation>
    <scope>NUCLEOTIDE SEQUENCE</scope>
    <source>
        <strain evidence="5">NI907</strain>
    </source>
</reference>
<accession>A0A6P8AT62</accession>
<gene>
    <name evidence="5" type="ORF">PgNI_09788</name>
</gene>
<feature type="region of interest" description="Disordered" evidence="1">
    <location>
        <begin position="197"/>
        <end position="251"/>
    </location>
</feature>
<evidence type="ECO:0000313" key="4">
    <source>
        <dbReference type="Proteomes" id="UP000515153"/>
    </source>
</evidence>
<dbReference type="Proteomes" id="UP000515153">
    <property type="component" value="Unplaced"/>
</dbReference>
<feature type="compositionally biased region" description="Low complexity" evidence="1">
    <location>
        <begin position="119"/>
        <end position="139"/>
    </location>
</feature>
<dbReference type="RefSeq" id="XP_030978080.1">
    <property type="nucleotide sequence ID" value="XM_031129770.1"/>
</dbReference>
<reference evidence="5" key="3">
    <citation type="submission" date="2025-08" db="UniProtKB">
        <authorList>
            <consortium name="RefSeq"/>
        </authorList>
    </citation>
    <scope>IDENTIFICATION</scope>
    <source>
        <strain evidence="5">NI907</strain>
    </source>
</reference>
<dbReference type="KEGG" id="pgri:PgNI_09788"/>
<proteinExistence type="predicted"/>
<feature type="chain" id="PRO_5028021593" description="Rhodopsin domain-containing protein" evidence="2">
    <location>
        <begin position="36"/>
        <end position="251"/>
    </location>
</feature>
<feature type="domain" description="Rhodopsin" evidence="3">
    <location>
        <begin position="4"/>
        <end position="70"/>
    </location>
</feature>
<evidence type="ECO:0000256" key="2">
    <source>
        <dbReference type="SAM" id="SignalP"/>
    </source>
</evidence>
<feature type="signal peptide" evidence="2">
    <location>
        <begin position="1"/>
        <end position="35"/>
    </location>
</feature>
<dbReference type="Pfam" id="PF20684">
    <property type="entry name" value="Fung_rhodopsin"/>
    <property type="match status" value="1"/>
</dbReference>
<protein>
    <recommendedName>
        <fullName evidence="3">Rhodopsin domain-containing protein</fullName>
    </recommendedName>
</protein>
<organism evidence="4 5">
    <name type="scientific">Pyricularia grisea</name>
    <name type="common">Crabgrass-specific blast fungus</name>
    <name type="synonym">Magnaporthe grisea</name>
    <dbReference type="NCBI Taxonomy" id="148305"/>
    <lineage>
        <taxon>Eukaryota</taxon>
        <taxon>Fungi</taxon>
        <taxon>Dikarya</taxon>
        <taxon>Ascomycota</taxon>
        <taxon>Pezizomycotina</taxon>
        <taxon>Sordariomycetes</taxon>
        <taxon>Sordariomycetidae</taxon>
        <taxon>Magnaporthales</taxon>
        <taxon>Pyriculariaceae</taxon>
        <taxon>Pyricularia</taxon>
    </lineage>
</organism>
<dbReference type="AlphaFoldDB" id="A0A6P8AT62"/>
<dbReference type="GeneID" id="41964678"/>
<keyword evidence="4" id="KW-1185">Reference proteome</keyword>
<feature type="region of interest" description="Disordered" evidence="1">
    <location>
        <begin position="113"/>
        <end position="181"/>
    </location>
</feature>
<feature type="compositionally biased region" description="Polar residues" evidence="1">
    <location>
        <begin position="140"/>
        <end position="162"/>
    </location>
</feature>
<keyword evidence="2" id="KW-0732">Signal</keyword>
<reference evidence="5" key="1">
    <citation type="journal article" date="2019" name="Mol. Biol. Evol.">
        <title>Blast fungal genomes show frequent chromosomal changes, gene gains and losses, and effector gene turnover.</title>
        <authorList>
            <person name="Gomez Luciano L.B."/>
            <person name="Jason Tsai I."/>
            <person name="Chuma I."/>
            <person name="Tosa Y."/>
            <person name="Chen Y.H."/>
            <person name="Li J.Y."/>
            <person name="Li M.Y."/>
            <person name="Jade Lu M.Y."/>
            <person name="Nakayashiki H."/>
            <person name="Li W.H."/>
        </authorList>
    </citation>
    <scope>NUCLEOTIDE SEQUENCE</scope>
    <source>
        <strain evidence="5">NI907</strain>
    </source>
</reference>
<evidence type="ECO:0000313" key="5">
    <source>
        <dbReference type="RefSeq" id="XP_030978080.1"/>
    </source>
</evidence>
<sequence length="251" mass="27537">MAFAIYFMRVFPQRIHKQVNMVMLVFLLMQGITESVVSQVMCVPRAKLFLPESPGKCLDTLKFYYASRISAMAIVRSATPRPAAGDVERNGGRSGSLGVQLRRAFNRAKIKTGQGSWYGSRSGVSSGTGRRTRFGVTSSVSTGQQSRNHQPTTDETGQSRVQSLAVEESGPRPDSPDHGGILVTHDIEVGIETDEDYVSGTDVSDVERNAPEDERNLTDSSSIVDQDSRWTDTTNDSNEVEGEQLALERSE</sequence>
<dbReference type="InterPro" id="IPR049326">
    <property type="entry name" value="Rhodopsin_dom_fungi"/>
</dbReference>
<evidence type="ECO:0000259" key="3">
    <source>
        <dbReference type="Pfam" id="PF20684"/>
    </source>
</evidence>
<feature type="compositionally biased region" description="Polar residues" evidence="1">
    <location>
        <begin position="218"/>
        <end position="237"/>
    </location>
</feature>
<name>A0A6P8AT62_PYRGI</name>
<feature type="compositionally biased region" description="Basic and acidic residues" evidence="1">
    <location>
        <begin position="205"/>
        <end position="217"/>
    </location>
</feature>